<evidence type="ECO:0000256" key="1">
    <source>
        <dbReference type="SAM" id="MobiDB-lite"/>
    </source>
</evidence>
<evidence type="ECO:0000313" key="2">
    <source>
        <dbReference type="EMBL" id="KAK8508199.1"/>
    </source>
</evidence>
<evidence type="ECO:0000313" key="3">
    <source>
        <dbReference type="Proteomes" id="UP001472677"/>
    </source>
</evidence>
<dbReference type="EMBL" id="JBBPBM010000103">
    <property type="protein sequence ID" value="KAK8508199.1"/>
    <property type="molecule type" value="Genomic_DNA"/>
</dbReference>
<feature type="region of interest" description="Disordered" evidence="1">
    <location>
        <begin position="1"/>
        <end position="27"/>
    </location>
</feature>
<feature type="compositionally biased region" description="Basic residues" evidence="1">
    <location>
        <begin position="8"/>
        <end position="19"/>
    </location>
</feature>
<organism evidence="2 3">
    <name type="scientific">Hibiscus sabdariffa</name>
    <name type="common">roselle</name>
    <dbReference type="NCBI Taxonomy" id="183260"/>
    <lineage>
        <taxon>Eukaryota</taxon>
        <taxon>Viridiplantae</taxon>
        <taxon>Streptophyta</taxon>
        <taxon>Embryophyta</taxon>
        <taxon>Tracheophyta</taxon>
        <taxon>Spermatophyta</taxon>
        <taxon>Magnoliopsida</taxon>
        <taxon>eudicotyledons</taxon>
        <taxon>Gunneridae</taxon>
        <taxon>Pentapetalae</taxon>
        <taxon>rosids</taxon>
        <taxon>malvids</taxon>
        <taxon>Malvales</taxon>
        <taxon>Malvaceae</taxon>
        <taxon>Malvoideae</taxon>
        <taxon>Hibiscus</taxon>
    </lineage>
</organism>
<reference evidence="2 3" key="1">
    <citation type="journal article" date="2024" name="G3 (Bethesda)">
        <title>Genome assembly of Hibiscus sabdariffa L. provides insights into metabolisms of medicinal natural products.</title>
        <authorList>
            <person name="Kim T."/>
        </authorList>
    </citation>
    <scope>NUCLEOTIDE SEQUENCE [LARGE SCALE GENOMIC DNA]</scope>
    <source>
        <strain evidence="2">TK-2024</strain>
        <tissue evidence="2">Old leaves</tissue>
    </source>
</reference>
<dbReference type="Proteomes" id="UP001472677">
    <property type="component" value="Unassembled WGS sequence"/>
</dbReference>
<sequence length="118" mass="13669">MEDTVAHQTRRQRRRRLMRQRNNDTKTVQSRLELQNTQSIRVQNREITATVTYQSPTLRWGVQKLRWCETRTPVGLAGASSVKEGEGKEGGGVIEMEERLPRLKIERGKVRLITLQKG</sequence>
<accession>A0ABR2BM40</accession>
<proteinExistence type="predicted"/>
<protein>
    <submittedName>
        <fullName evidence="2">Uncharacterized protein</fullName>
    </submittedName>
</protein>
<keyword evidence="3" id="KW-1185">Reference proteome</keyword>
<name>A0ABR2BM40_9ROSI</name>
<comment type="caution">
    <text evidence="2">The sequence shown here is derived from an EMBL/GenBank/DDBJ whole genome shotgun (WGS) entry which is preliminary data.</text>
</comment>
<gene>
    <name evidence="2" type="ORF">V6N12_019379</name>
</gene>